<dbReference type="Proteomes" id="UP001146793">
    <property type="component" value="Unassembled WGS sequence"/>
</dbReference>
<reference evidence="1" key="1">
    <citation type="submission" date="2022-08" db="EMBL/GenBank/DDBJ databases">
        <title>Novel sulphate-reducing endosymbionts in the free-living metamonad Anaeramoeba.</title>
        <authorList>
            <person name="Jerlstrom-Hultqvist J."/>
            <person name="Cepicka I."/>
            <person name="Gallot-Lavallee L."/>
            <person name="Salas-Leiva D."/>
            <person name="Curtis B.A."/>
            <person name="Zahonova K."/>
            <person name="Pipaliya S."/>
            <person name="Dacks J."/>
            <person name="Roger A.J."/>
        </authorList>
    </citation>
    <scope>NUCLEOTIDE SEQUENCE</scope>
    <source>
        <strain evidence="1">Busselton2</strain>
    </source>
</reference>
<protein>
    <submittedName>
        <fullName evidence="1">Uncharacterized protein</fullName>
    </submittedName>
</protein>
<sequence length="98" mass="11577">MGIQSEEMTENDSHVIEIPIIILKYLKKQFLIKDFEALTDQFKKRNQNSGLSEIEWDDDEDSLVILGDRIKSFFEEPIQKLRNYLNNLKQTSENIQTN</sequence>
<name>A0AAV7YWT5_9EUKA</name>
<proteinExistence type="predicted"/>
<dbReference type="EMBL" id="JANTQA010000045">
    <property type="protein sequence ID" value="KAJ3433934.1"/>
    <property type="molecule type" value="Genomic_DNA"/>
</dbReference>
<organism evidence="1 2">
    <name type="scientific">Anaeramoeba flamelloides</name>
    <dbReference type="NCBI Taxonomy" id="1746091"/>
    <lineage>
        <taxon>Eukaryota</taxon>
        <taxon>Metamonada</taxon>
        <taxon>Anaeramoebidae</taxon>
        <taxon>Anaeramoeba</taxon>
    </lineage>
</organism>
<dbReference type="AlphaFoldDB" id="A0AAV7YWT5"/>
<evidence type="ECO:0000313" key="1">
    <source>
        <dbReference type="EMBL" id="KAJ3433934.1"/>
    </source>
</evidence>
<evidence type="ECO:0000313" key="2">
    <source>
        <dbReference type="Proteomes" id="UP001146793"/>
    </source>
</evidence>
<comment type="caution">
    <text evidence="1">The sequence shown here is derived from an EMBL/GenBank/DDBJ whole genome shotgun (WGS) entry which is preliminary data.</text>
</comment>
<accession>A0AAV7YWT5</accession>
<gene>
    <name evidence="1" type="ORF">M0812_19990</name>
</gene>